<dbReference type="InterPro" id="IPR027443">
    <property type="entry name" value="IPNS-like_sf"/>
</dbReference>
<dbReference type="Proteomes" id="UP000060016">
    <property type="component" value="Chromosome"/>
</dbReference>
<keyword evidence="3" id="KW-0408">Iron</keyword>
<dbReference type="KEGG" id="crie:AK829_11750"/>
<evidence type="ECO:0000256" key="3">
    <source>
        <dbReference type="RuleBase" id="RU003682"/>
    </source>
</evidence>
<dbReference type="InterPro" id="IPR026992">
    <property type="entry name" value="DIOX_N"/>
</dbReference>
<dbReference type="PRINTS" id="PR00682">
    <property type="entry name" value="IPNSYNTHASE"/>
</dbReference>
<dbReference type="STRING" id="156976.AK829_11750"/>
<reference evidence="5 6" key="1">
    <citation type="submission" date="2015-08" db="EMBL/GenBank/DDBJ databases">
        <authorList>
            <person name="Babu N.S."/>
            <person name="Beckwith C.J."/>
            <person name="Beseler K.G."/>
            <person name="Brison A."/>
            <person name="Carone J.V."/>
            <person name="Caskin T.P."/>
            <person name="Diamond M."/>
            <person name="Durham M.E."/>
            <person name="Foxe J.M."/>
            <person name="Go M."/>
            <person name="Henderson B.A."/>
            <person name="Jones I.B."/>
            <person name="McGettigan J.A."/>
            <person name="Micheletti S.J."/>
            <person name="Nasrallah M.E."/>
            <person name="Ortiz D."/>
            <person name="Piller C.R."/>
            <person name="Privatt S.R."/>
            <person name="Schneider S.L."/>
            <person name="Sharp S."/>
            <person name="Smith T.C."/>
            <person name="Stanton J.D."/>
            <person name="Ullery H.E."/>
            <person name="Wilson R.J."/>
            <person name="Serrano M.G."/>
            <person name="Buck G."/>
            <person name="Lee V."/>
            <person name="Wang Y."/>
            <person name="Carvalho R."/>
            <person name="Voegtly L."/>
            <person name="Shi R."/>
            <person name="Duckworth R."/>
            <person name="Johnson A."/>
            <person name="Loviza R."/>
            <person name="Walstead R."/>
            <person name="Shah Z."/>
            <person name="Kiflezghi M."/>
            <person name="Wade K."/>
            <person name="Ball S.L."/>
            <person name="Bradley K.W."/>
            <person name="Asai D.J."/>
            <person name="Bowman C.A."/>
            <person name="Russell D.A."/>
            <person name="Pope W.H."/>
            <person name="Jacobs-Sera D."/>
            <person name="Hendrix R.W."/>
            <person name="Hatfull G.F."/>
        </authorList>
    </citation>
    <scope>NUCLEOTIDE SEQUENCE [LARGE SCALE GENOMIC DNA]</scope>
    <source>
        <strain evidence="5 6">PUDD_83A45</strain>
    </source>
</reference>
<keyword evidence="3" id="KW-0560">Oxidoreductase</keyword>
<comment type="pathway">
    <text evidence="1">Antibiotic biosynthesis.</text>
</comment>
<evidence type="ECO:0000313" key="6">
    <source>
        <dbReference type="Proteomes" id="UP000060016"/>
    </source>
</evidence>
<organism evidence="5 6">
    <name type="scientific">Corynebacterium riegelii</name>
    <dbReference type="NCBI Taxonomy" id="156976"/>
    <lineage>
        <taxon>Bacteria</taxon>
        <taxon>Bacillati</taxon>
        <taxon>Actinomycetota</taxon>
        <taxon>Actinomycetes</taxon>
        <taxon>Mycobacteriales</taxon>
        <taxon>Corynebacteriaceae</taxon>
        <taxon>Corynebacterium</taxon>
    </lineage>
</organism>
<evidence type="ECO:0000259" key="4">
    <source>
        <dbReference type="PROSITE" id="PS51471"/>
    </source>
</evidence>
<gene>
    <name evidence="5" type="ORF">AK829_11750</name>
</gene>
<evidence type="ECO:0000256" key="1">
    <source>
        <dbReference type="ARBA" id="ARBA00004792"/>
    </source>
</evidence>
<evidence type="ECO:0000256" key="2">
    <source>
        <dbReference type="ARBA" id="ARBA00023194"/>
    </source>
</evidence>
<feature type="domain" description="Fe2OG dioxygenase" evidence="4">
    <location>
        <begin position="171"/>
        <end position="273"/>
    </location>
</feature>
<comment type="similarity">
    <text evidence="3">Belongs to the iron/ascorbate-dependent oxidoreductase family.</text>
</comment>
<keyword evidence="2" id="KW-0045">Antibiotic biosynthesis</keyword>
<dbReference type="Pfam" id="PF14226">
    <property type="entry name" value="DIOX_N"/>
    <property type="match status" value="1"/>
</dbReference>
<dbReference type="InterPro" id="IPR050231">
    <property type="entry name" value="Iron_ascorbate_oxido_reductase"/>
</dbReference>
<dbReference type="GO" id="GO:0017000">
    <property type="term" value="P:antibiotic biosynthetic process"/>
    <property type="evidence" value="ECO:0007669"/>
    <property type="project" value="UniProtKB-KW"/>
</dbReference>
<name>A0A0K1RET1_9CORY</name>
<dbReference type="Gene3D" id="2.60.120.330">
    <property type="entry name" value="B-lactam Antibiotic, Isopenicillin N Synthase, Chain"/>
    <property type="match status" value="1"/>
</dbReference>
<proteinExistence type="inferred from homology"/>
<dbReference type="GO" id="GO:0016491">
    <property type="term" value="F:oxidoreductase activity"/>
    <property type="evidence" value="ECO:0007669"/>
    <property type="project" value="UniProtKB-KW"/>
</dbReference>
<dbReference type="Pfam" id="PF03171">
    <property type="entry name" value="2OG-FeII_Oxy"/>
    <property type="match status" value="1"/>
</dbReference>
<accession>A0A0K1RET1</accession>
<dbReference type="PROSITE" id="PS51471">
    <property type="entry name" value="FE2OG_OXY"/>
    <property type="match status" value="1"/>
</dbReference>
<dbReference type="SUPFAM" id="SSF51197">
    <property type="entry name" value="Clavaminate synthase-like"/>
    <property type="match status" value="1"/>
</dbReference>
<dbReference type="AlphaFoldDB" id="A0A0K1RET1"/>
<keyword evidence="6" id="KW-1185">Reference proteome</keyword>
<dbReference type="InterPro" id="IPR044861">
    <property type="entry name" value="IPNS-like_FE2OG_OXY"/>
</dbReference>
<dbReference type="InterPro" id="IPR005123">
    <property type="entry name" value="Oxoglu/Fe-dep_dioxygenase_dom"/>
</dbReference>
<dbReference type="RefSeq" id="WP_052206143.1">
    <property type="nucleotide sequence ID" value="NZ_CP012342.1"/>
</dbReference>
<evidence type="ECO:0000313" key="5">
    <source>
        <dbReference type="EMBL" id="AKV59681.1"/>
    </source>
</evidence>
<dbReference type="GO" id="GO:0046872">
    <property type="term" value="F:metal ion binding"/>
    <property type="evidence" value="ECO:0007669"/>
    <property type="project" value="UniProtKB-KW"/>
</dbReference>
<dbReference type="EMBL" id="CP012342">
    <property type="protein sequence ID" value="AKV59681.1"/>
    <property type="molecule type" value="Genomic_DNA"/>
</dbReference>
<dbReference type="PATRIC" id="fig|156976.3.peg.2375"/>
<keyword evidence="3" id="KW-0479">Metal-binding</keyword>
<dbReference type="PANTHER" id="PTHR47990">
    <property type="entry name" value="2-OXOGLUTARATE (2OG) AND FE(II)-DEPENDENT OXYGENASE SUPERFAMILY PROTEIN-RELATED"/>
    <property type="match status" value="1"/>
</dbReference>
<protein>
    <submittedName>
        <fullName evidence="5">Oxidoreductase</fullName>
    </submittedName>
</protein>
<sequence length="333" mass="37438">MSEATLPIISYAKLAAGDAEEIDRLRQVTHEIGFFYLADHGVDEALRDTVISKSKEFFALPLEQKNEISNLNNRHYRGYSCLGDERTQNKVDWREQLDYSFDLPAPDEAEYKERPWRVVEGPNPWPAQVPELKGAVNGYIEHLTGVAQNIIRAWSQALGQDPGVFDEQFANPFPLLKLVRYPAVEHNEATQGVGAHKDSGVITLLYIEPDSSGLQVETDNGWIDVQPIPNTYVVNIGELLERATDGYLVATRHRVLPTAKGSERYSFPFFLTPNLDTVLPTLELPDSRGVGQDMQGQQIYENSGLNTLKSRLRAHPETTAKFNQAIADQFQEL</sequence>